<name>A0ABR8XQI0_9BACL</name>
<dbReference type="SUPFAM" id="SSF103481">
    <property type="entry name" value="Multidrug resistance efflux transporter EmrE"/>
    <property type="match status" value="1"/>
</dbReference>
<evidence type="ECO:0000256" key="4">
    <source>
        <dbReference type="ARBA" id="ARBA00022692"/>
    </source>
</evidence>
<comment type="similarity">
    <text evidence="7">Belongs to the drug/metabolite transporter (DMT) superfamily. Small multidrug resistance (SMR) (TC 2.A.7.1) family.</text>
</comment>
<evidence type="ECO:0000256" key="1">
    <source>
        <dbReference type="ARBA" id="ARBA00004651"/>
    </source>
</evidence>
<dbReference type="EMBL" id="JACSPW010000013">
    <property type="protein sequence ID" value="MBD8034142.1"/>
    <property type="molecule type" value="Genomic_DNA"/>
</dbReference>
<comment type="subcellular location">
    <subcellularLocation>
        <location evidence="1 7">Cell membrane</location>
        <topology evidence="1 7">Multi-pass membrane protein</topology>
    </subcellularLocation>
</comment>
<feature type="transmembrane region" description="Helical" evidence="8">
    <location>
        <begin position="85"/>
        <end position="104"/>
    </location>
</feature>
<reference evidence="9 10" key="1">
    <citation type="submission" date="2020-08" db="EMBL/GenBank/DDBJ databases">
        <title>A Genomic Blueprint of the Chicken Gut Microbiome.</title>
        <authorList>
            <person name="Gilroy R."/>
            <person name="Ravi A."/>
            <person name="Getino M."/>
            <person name="Pursley I."/>
            <person name="Horton D.L."/>
            <person name="Alikhan N.-F."/>
            <person name="Baker D."/>
            <person name="Gharbi K."/>
            <person name="Hall N."/>
            <person name="Watson M."/>
            <person name="Adriaenssens E.M."/>
            <person name="Foster-Nyarko E."/>
            <person name="Jarju S."/>
            <person name="Secka A."/>
            <person name="Antonio M."/>
            <person name="Oren A."/>
            <person name="Chaudhuri R."/>
            <person name="La Ragione R.M."/>
            <person name="Hildebrand F."/>
            <person name="Pallen M.J."/>
        </authorList>
    </citation>
    <scope>NUCLEOTIDE SEQUENCE [LARGE SCALE GENOMIC DNA]</scope>
    <source>
        <strain evidence="9 10">Sa1YVA6</strain>
    </source>
</reference>
<evidence type="ECO:0000256" key="6">
    <source>
        <dbReference type="ARBA" id="ARBA00023136"/>
    </source>
</evidence>
<keyword evidence="6 8" id="KW-0472">Membrane</keyword>
<dbReference type="Proteomes" id="UP000600565">
    <property type="component" value="Unassembled WGS sequence"/>
</dbReference>
<organism evidence="9 10">
    <name type="scientific">Solibacillus merdavium</name>
    <dbReference type="NCBI Taxonomy" id="2762218"/>
    <lineage>
        <taxon>Bacteria</taxon>
        <taxon>Bacillati</taxon>
        <taxon>Bacillota</taxon>
        <taxon>Bacilli</taxon>
        <taxon>Bacillales</taxon>
        <taxon>Caryophanaceae</taxon>
        <taxon>Solibacillus</taxon>
    </lineage>
</organism>
<sequence length="114" mass="12145">MKAYFLLTISIICEVFATTMLKISDGFTLPLPSAAVVLGYGLSFFFLGLTLKIFPLSLAYAIWAGVGTLLTLLVSVVLWDEVLSILKVTGILLIIGGVVVLNSATNNKAAEPTH</sequence>
<dbReference type="Pfam" id="PF00893">
    <property type="entry name" value="Multi_Drug_Res"/>
    <property type="match status" value="1"/>
</dbReference>
<keyword evidence="4 7" id="KW-0812">Transmembrane</keyword>
<evidence type="ECO:0000256" key="3">
    <source>
        <dbReference type="ARBA" id="ARBA00022475"/>
    </source>
</evidence>
<evidence type="ECO:0000256" key="2">
    <source>
        <dbReference type="ARBA" id="ARBA00022448"/>
    </source>
</evidence>
<evidence type="ECO:0000256" key="8">
    <source>
        <dbReference type="SAM" id="Phobius"/>
    </source>
</evidence>
<feature type="transmembrane region" description="Helical" evidence="8">
    <location>
        <begin position="58"/>
        <end position="79"/>
    </location>
</feature>
<keyword evidence="2" id="KW-0813">Transport</keyword>
<keyword evidence="3" id="KW-1003">Cell membrane</keyword>
<accession>A0ABR8XQI0</accession>
<evidence type="ECO:0000256" key="5">
    <source>
        <dbReference type="ARBA" id="ARBA00022989"/>
    </source>
</evidence>
<dbReference type="Gene3D" id="1.10.3730.20">
    <property type="match status" value="1"/>
</dbReference>
<dbReference type="InterPro" id="IPR045324">
    <property type="entry name" value="Small_multidrug_res"/>
</dbReference>
<gene>
    <name evidence="9" type="ORF">H9632_13810</name>
</gene>
<keyword evidence="10" id="KW-1185">Reference proteome</keyword>
<keyword evidence="5 8" id="KW-1133">Transmembrane helix</keyword>
<evidence type="ECO:0000256" key="7">
    <source>
        <dbReference type="RuleBase" id="RU003942"/>
    </source>
</evidence>
<dbReference type="InterPro" id="IPR000390">
    <property type="entry name" value="Small_drug/metabolite_transptr"/>
</dbReference>
<dbReference type="RefSeq" id="WP_191704647.1">
    <property type="nucleotide sequence ID" value="NZ_JACSPW010000013.1"/>
</dbReference>
<dbReference type="PANTHER" id="PTHR30561:SF1">
    <property type="entry name" value="MULTIDRUG TRANSPORTER EMRE"/>
    <property type="match status" value="1"/>
</dbReference>
<comment type="caution">
    <text evidence="9">The sequence shown here is derived from an EMBL/GenBank/DDBJ whole genome shotgun (WGS) entry which is preliminary data.</text>
</comment>
<protein>
    <submittedName>
        <fullName evidence="9">Multidrug efflux SMR transporter</fullName>
    </submittedName>
</protein>
<dbReference type="InterPro" id="IPR037185">
    <property type="entry name" value="EmrE-like"/>
</dbReference>
<dbReference type="PANTHER" id="PTHR30561">
    <property type="entry name" value="SMR FAMILY PROTON-DEPENDENT DRUG EFFLUX TRANSPORTER SUGE"/>
    <property type="match status" value="1"/>
</dbReference>
<evidence type="ECO:0000313" key="10">
    <source>
        <dbReference type="Proteomes" id="UP000600565"/>
    </source>
</evidence>
<feature type="transmembrane region" description="Helical" evidence="8">
    <location>
        <begin position="33"/>
        <end position="51"/>
    </location>
</feature>
<proteinExistence type="inferred from homology"/>
<evidence type="ECO:0000313" key="9">
    <source>
        <dbReference type="EMBL" id="MBD8034142.1"/>
    </source>
</evidence>